<evidence type="ECO:0008006" key="3">
    <source>
        <dbReference type="Google" id="ProtNLM"/>
    </source>
</evidence>
<gene>
    <name evidence="1" type="ORF">J2S55_004720</name>
</gene>
<organism evidence="1 2">
    <name type="scientific">Streptosporangium brasiliense</name>
    <dbReference type="NCBI Taxonomy" id="47480"/>
    <lineage>
        <taxon>Bacteria</taxon>
        <taxon>Bacillati</taxon>
        <taxon>Actinomycetota</taxon>
        <taxon>Actinomycetes</taxon>
        <taxon>Streptosporangiales</taxon>
        <taxon>Streptosporangiaceae</taxon>
        <taxon>Streptosporangium</taxon>
    </lineage>
</organism>
<name>A0ABT9R883_9ACTN</name>
<dbReference type="EMBL" id="JAUSRB010000002">
    <property type="protein sequence ID" value="MDP9865454.1"/>
    <property type="molecule type" value="Genomic_DNA"/>
</dbReference>
<protein>
    <recommendedName>
        <fullName evidence="3">ESX-1 secretion-associated protein</fullName>
    </recommendedName>
</protein>
<evidence type="ECO:0000313" key="1">
    <source>
        <dbReference type="EMBL" id="MDP9865454.1"/>
    </source>
</evidence>
<evidence type="ECO:0000313" key="2">
    <source>
        <dbReference type="Proteomes" id="UP001230426"/>
    </source>
</evidence>
<comment type="caution">
    <text evidence="1">The sequence shown here is derived from an EMBL/GenBank/DDBJ whole genome shotgun (WGS) entry which is preliminary data.</text>
</comment>
<reference evidence="1 2" key="1">
    <citation type="submission" date="2023-07" db="EMBL/GenBank/DDBJ databases">
        <title>Sequencing the genomes of 1000 actinobacteria strains.</title>
        <authorList>
            <person name="Klenk H.-P."/>
        </authorList>
    </citation>
    <scope>NUCLEOTIDE SEQUENCE [LARGE SCALE GENOMIC DNA]</scope>
    <source>
        <strain evidence="1 2">DSM 44109</strain>
    </source>
</reference>
<proteinExistence type="predicted"/>
<dbReference type="Proteomes" id="UP001230426">
    <property type="component" value="Unassembled WGS sequence"/>
</dbReference>
<keyword evidence="2" id="KW-1185">Reference proteome</keyword>
<dbReference type="RefSeq" id="WP_306864834.1">
    <property type="nucleotide sequence ID" value="NZ_JAUSRB010000002.1"/>
</dbReference>
<accession>A0ABT9R883</accession>
<sequence length="119" mass="12536">MGRDGGIEVTHKAVKDAKIDLEEVLKILSPDPKDRKATPVFSQSGPIQQLLQDPAAIGGFWPAAQGFQTSVRNAGSAVGNSYVEITTQLTNAIGLLKVALTRLETAEKAGTEHAGQAQV</sequence>